<accession>A0A074YZ88</accession>
<dbReference type="OrthoDB" id="6300667at2759"/>
<gene>
    <name evidence="1" type="ORF">T265_15998</name>
</gene>
<dbReference type="RefSeq" id="XP_009177721.1">
    <property type="nucleotide sequence ID" value="XM_009179457.1"/>
</dbReference>
<evidence type="ECO:0000313" key="1">
    <source>
        <dbReference type="EMBL" id="KER18532.1"/>
    </source>
</evidence>
<reference evidence="1 2" key="1">
    <citation type="submission" date="2013-11" db="EMBL/GenBank/DDBJ databases">
        <title>Opisthorchis viverrini - life in the bile duct.</title>
        <authorList>
            <person name="Young N.D."/>
            <person name="Nagarajan N."/>
            <person name="Lin S.J."/>
            <person name="Korhonen P.K."/>
            <person name="Jex A.R."/>
            <person name="Hall R.S."/>
            <person name="Safavi-Hemami H."/>
            <person name="Kaewkong W."/>
            <person name="Bertrand D."/>
            <person name="Gao S."/>
            <person name="Seet Q."/>
            <person name="Wongkham S."/>
            <person name="Teh B.T."/>
            <person name="Wongkham C."/>
            <person name="Intapan P.M."/>
            <person name="Maleewong W."/>
            <person name="Yang X."/>
            <person name="Hu M."/>
            <person name="Wang Z."/>
            <person name="Hofmann A."/>
            <person name="Sternberg P.W."/>
            <person name="Tan P."/>
            <person name="Wang J."/>
            <person name="Gasser R.B."/>
        </authorList>
    </citation>
    <scope>NUCLEOTIDE SEQUENCE [LARGE SCALE GENOMIC DNA]</scope>
</reference>
<dbReference type="AlphaFoldDB" id="A0A074YZ88"/>
<organism evidence="1 2">
    <name type="scientific">Opisthorchis viverrini</name>
    <name type="common">Southeast Asian liver fluke</name>
    <dbReference type="NCBI Taxonomy" id="6198"/>
    <lineage>
        <taxon>Eukaryota</taxon>
        <taxon>Metazoa</taxon>
        <taxon>Spiralia</taxon>
        <taxon>Lophotrochozoa</taxon>
        <taxon>Platyhelminthes</taxon>
        <taxon>Trematoda</taxon>
        <taxon>Digenea</taxon>
        <taxon>Opisthorchiida</taxon>
        <taxon>Opisthorchiata</taxon>
        <taxon>Opisthorchiidae</taxon>
        <taxon>Opisthorchis</taxon>
    </lineage>
</organism>
<evidence type="ECO:0000313" key="2">
    <source>
        <dbReference type="Proteomes" id="UP000054324"/>
    </source>
</evidence>
<keyword evidence="2" id="KW-1185">Reference proteome</keyword>
<name>A0A074YZ88_OPIVI</name>
<dbReference type="KEGG" id="ovi:T265_15998"/>
<feature type="non-terminal residue" evidence="1">
    <location>
        <position position="351"/>
    </location>
</feature>
<proteinExistence type="predicted"/>
<protein>
    <submittedName>
        <fullName evidence="1">Uncharacterized protein</fullName>
    </submittedName>
</protein>
<dbReference type="Proteomes" id="UP000054324">
    <property type="component" value="Unassembled WGS sequence"/>
</dbReference>
<dbReference type="GeneID" id="20330163"/>
<dbReference type="EMBL" id="KL600141">
    <property type="protein sequence ID" value="KER18532.1"/>
    <property type="molecule type" value="Genomic_DNA"/>
</dbReference>
<dbReference type="CTD" id="20330163"/>
<sequence>MSNQAKSQTDSSCQAAPPTADQLAYPASNIFTSSTGIVSSSMHSVSPDHTTNSPQALPSINNPSSQLTDVYLAFLCLPTACALIFEQFMGESAYNTIQFEPILLTPLFNVPTLSGQLQLLMAYPFDIQPVHSGFPFDLLYEVVPVETTYGTTWRQETFGPQTIGKSMPGDFIHHDPSEQISLVPEKVATANEVGVDGSVEDPKRDKAMEDEISSQVKKTSCATACHPQCSLSSCPLTPHHERFIGSLNNLPDSRAIDETSSVFEAVKETSLVSHSKSRSVVQATHERIPTSVFAMKPGATKNQQDLLSLAAVDRFHSDISTAAGVIREVHSNMGTDQNCGRNLHIDSAATG</sequence>